<dbReference type="PANTHER" id="PTHR43881:SF1">
    <property type="entry name" value="GAMMA-GLUTAMYLTRANSPEPTIDASE (AFU_ORTHOLOGUE AFUA_4G13580)"/>
    <property type="match status" value="1"/>
</dbReference>
<dbReference type="InterPro" id="IPR043138">
    <property type="entry name" value="GGT_lsub"/>
</dbReference>
<dbReference type="HOGENOM" id="CLU_014813_3_1_1"/>
<dbReference type="Pfam" id="PF01019">
    <property type="entry name" value="G_glu_transpept"/>
    <property type="match status" value="1"/>
</dbReference>
<gene>
    <name evidence="1" type="primary">AlNc14C225G9196</name>
    <name evidence="1" type="ORF">ALNC14_103190</name>
</gene>
<dbReference type="MEROPS" id="T03.025"/>
<proteinExistence type="predicted"/>
<dbReference type="PANTHER" id="PTHR43881">
    <property type="entry name" value="GAMMA-GLUTAMYLTRANSPEPTIDASE (AFU_ORTHOLOGUE AFUA_4G13580)"/>
    <property type="match status" value="1"/>
</dbReference>
<dbReference type="SUPFAM" id="SSF56235">
    <property type="entry name" value="N-terminal nucleophile aminohydrolases (Ntn hydrolases)"/>
    <property type="match status" value="1"/>
</dbReference>
<dbReference type="InterPro" id="IPR052896">
    <property type="entry name" value="GGT-like_enzyme"/>
</dbReference>
<organism evidence="1">
    <name type="scientific">Albugo laibachii Nc14</name>
    <dbReference type="NCBI Taxonomy" id="890382"/>
    <lineage>
        <taxon>Eukaryota</taxon>
        <taxon>Sar</taxon>
        <taxon>Stramenopiles</taxon>
        <taxon>Oomycota</taxon>
        <taxon>Peronosporomycetes</taxon>
        <taxon>Albuginales</taxon>
        <taxon>Albuginaceae</taxon>
        <taxon>Albugo</taxon>
    </lineage>
</organism>
<dbReference type="PRINTS" id="PR01210">
    <property type="entry name" value="GGTRANSPTASE"/>
</dbReference>
<dbReference type="Gene3D" id="1.10.246.130">
    <property type="match status" value="1"/>
</dbReference>
<dbReference type="EMBL" id="FR824270">
    <property type="protein sequence ID" value="CCA24175.1"/>
    <property type="molecule type" value="Genomic_DNA"/>
</dbReference>
<dbReference type="InterPro" id="IPR043137">
    <property type="entry name" value="GGT_ssub_C"/>
</dbReference>
<accession>F0WS57</accession>
<name>F0WS57_9STRA</name>
<dbReference type="Gene3D" id="3.60.20.40">
    <property type="match status" value="1"/>
</dbReference>
<reference evidence="1" key="1">
    <citation type="journal article" date="2011" name="PLoS Biol.">
        <title>Gene gain and loss during evolution of obligate parasitism in the white rust pathogen of Arabidopsis thaliana.</title>
        <authorList>
            <person name="Kemen E."/>
            <person name="Gardiner A."/>
            <person name="Schultz-Larsen T."/>
            <person name="Kemen A.C."/>
            <person name="Balmuth A.L."/>
            <person name="Robert-Seilaniantz A."/>
            <person name="Bailey K."/>
            <person name="Holub E."/>
            <person name="Studholme D.J."/>
            <person name="Maclean D."/>
            <person name="Jones J.D."/>
        </authorList>
    </citation>
    <scope>NUCLEOTIDE SEQUENCE</scope>
</reference>
<sequence>MVATSQPLSSEIGLSILKRGGNAVDAAIAIASALGVLEPCSTGIGGDCFLLYYDAIRRKVSGLNGSGRSASNITLKSVQADLKRKDGQIPFRIPIEHGHSVTLPGTIAGWIDAVERWGTLPLEELLSPSITLASEGFPVGPVTSKLWMACESTLATRVNGSDLLCDDRKAPAPGSICYNRHLAQVLKEISTKGKEGFYKGWVAEAITNSVREAGGALTMEDLVSHRSDFVDPIKTTFEDLDIYEIPPSGQGITALLALNIMQQFRHKYHWEVDHNSAEYLHVLTEALRLAFTDAQWYACDPDNYAESDATASSIPLKHLLSAEYATERASRIDINRAIIDPKRGSPELFCDTVSFQVVDLWGNAVSMVNSVYETFGSKIIPEKCGFVLQNRGSNFVLLPGKHPHPNILGPNKRPYHTIIPAISVHKPSNALHGSWSCMGGFMQPQGHVQLMCNLRWFGMDPQEAIDAPRLCIHGFEQLRHVDDANLQVSLEHGIDESVVQEMRSLGHNVGPICNSKKQSVFGRAQIIVRDPSNGLLIAGSDGRADGCAMGF</sequence>
<dbReference type="AlphaFoldDB" id="F0WS57"/>
<protein>
    <submittedName>
        <fullName evidence="1">Gammaglutamyltranspeptidase putative</fullName>
    </submittedName>
</protein>
<reference evidence="1" key="2">
    <citation type="submission" date="2011-02" db="EMBL/GenBank/DDBJ databases">
        <authorList>
            <person name="MacLean D."/>
        </authorList>
    </citation>
    <scope>NUCLEOTIDE SEQUENCE</scope>
</reference>
<evidence type="ECO:0000313" key="1">
    <source>
        <dbReference type="EMBL" id="CCA24175.1"/>
    </source>
</evidence>
<dbReference type="InterPro" id="IPR029055">
    <property type="entry name" value="Ntn_hydrolases_N"/>
</dbReference>